<feature type="transmembrane region" description="Helical" evidence="2">
    <location>
        <begin position="148"/>
        <end position="168"/>
    </location>
</feature>
<accession>A0AAV3Z4T0</accession>
<keyword evidence="2" id="KW-1133">Transmembrane helix</keyword>
<dbReference type="AlphaFoldDB" id="A0AAV3Z4T0"/>
<evidence type="ECO:0000313" key="3">
    <source>
        <dbReference type="EMBL" id="GFN90256.1"/>
    </source>
</evidence>
<evidence type="ECO:0000313" key="4">
    <source>
        <dbReference type="Proteomes" id="UP000735302"/>
    </source>
</evidence>
<evidence type="ECO:0000256" key="2">
    <source>
        <dbReference type="SAM" id="Phobius"/>
    </source>
</evidence>
<gene>
    <name evidence="3" type="ORF">PoB_001676200</name>
</gene>
<keyword evidence="2" id="KW-0812">Transmembrane</keyword>
<feature type="region of interest" description="Disordered" evidence="1">
    <location>
        <begin position="54"/>
        <end position="75"/>
    </location>
</feature>
<organism evidence="3 4">
    <name type="scientific">Plakobranchus ocellatus</name>
    <dbReference type="NCBI Taxonomy" id="259542"/>
    <lineage>
        <taxon>Eukaryota</taxon>
        <taxon>Metazoa</taxon>
        <taxon>Spiralia</taxon>
        <taxon>Lophotrochozoa</taxon>
        <taxon>Mollusca</taxon>
        <taxon>Gastropoda</taxon>
        <taxon>Heterobranchia</taxon>
        <taxon>Euthyneura</taxon>
        <taxon>Panpulmonata</taxon>
        <taxon>Sacoglossa</taxon>
        <taxon>Placobranchoidea</taxon>
        <taxon>Plakobranchidae</taxon>
        <taxon>Plakobranchus</taxon>
    </lineage>
</organism>
<reference evidence="3 4" key="1">
    <citation type="journal article" date="2021" name="Elife">
        <title>Chloroplast acquisition without the gene transfer in kleptoplastic sea slugs, Plakobranchus ocellatus.</title>
        <authorList>
            <person name="Maeda T."/>
            <person name="Takahashi S."/>
            <person name="Yoshida T."/>
            <person name="Shimamura S."/>
            <person name="Takaki Y."/>
            <person name="Nagai Y."/>
            <person name="Toyoda A."/>
            <person name="Suzuki Y."/>
            <person name="Arimoto A."/>
            <person name="Ishii H."/>
            <person name="Satoh N."/>
            <person name="Nishiyama T."/>
            <person name="Hasebe M."/>
            <person name="Maruyama T."/>
            <person name="Minagawa J."/>
            <person name="Obokata J."/>
            <person name="Shigenobu S."/>
        </authorList>
    </citation>
    <scope>NUCLEOTIDE SEQUENCE [LARGE SCALE GENOMIC DNA]</scope>
</reference>
<evidence type="ECO:0000256" key="1">
    <source>
        <dbReference type="SAM" id="MobiDB-lite"/>
    </source>
</evidence>
<dbReference type="Proteomes" id="UP000735302">
    <property type="component" value="Unassembled WGS sequence"/>
</dbReference>
<comment type="caution">
    <text evidence="3">The sequence shown here is derived from an EMBL/GenBank/DDBJ whole genome shotgun (WGS) entry which is preliminary data.</text>
</comment>
<keyword evidence="4" id="KW-1185">Reference proteome</keyword>
<sequence>MSKRAGFFEDLAGLIRVHADESLEEELNSLYGDYGTYNRSMNYSGIRSHSYSSKQLKKESIDRSTGDVTSEPPMNSFKPELTVTFTCQGRCGKEMLNLKHLRCMDDPEREQDKSLLHDSRSSPCLSHLEILELPDSNGAHTAMPRDAIILKMPVLAFIILVIAFIKTIQSP</sequence>
<name>A0AAV3Z4T0_9GAST</name>
<protein>
    <submittedName>
        <fullName evidence="3">Uncharacterized protein</fullName>
    </submittedName>
</protein>
<feature type="compositionally biased region" description="Basic and acidic residues" evidence="1">
    <location>
        <begin position="56"/>
        <end position="65"/>
    </location>
</feature>
<proteinExistence type="predicted"/>
<keyword evidence="2" id="KW-0472">Membrane</keyword>
<dbReference type="EMBL" id="BLXT01002015">
    <property type="protein sequence ID" value="GFN90256.1"/>
    <property type="molecule type" value="Genomic_DNA"/>
</dbReference>